<dbReference type="Gene3D" id="3.40.50.300">
    <property type="entry name" value="P-loop containing nucleotide triphosphate hydrolases"/>
    <property type="match status" value="1"/>
</dbReference>
<accession>A0A8C8LS15</accession>
<dbReference type="Gene3D" id="1.10.20.140">
    <property type="match status" value="1"/>
</dbReference>
<evidence type="ECO:0000313" key="1">
    <source>
        <dbReference type="Ensembl" id="ENSOTSP00005038025.2"/>
    </source>
</evidence>
<sequence length="109" mass="12457">MDNFLMYSGLDIITNKLMAEERALCSHGMISLMDPLVSSFRNKALNVYRREKLPSMVGGTTYFKESLLWRLLMDTVKNTELRTTLLTPYSPFLTPHSPPHSPIYSLLTS</sequence>
<organism evidence="1 2">
    <name type="scientific">Oncorhynchus tshawytscha</name>
    <name type="common">Chinook salmon</name>
    <name type="synonym">Salmo tshawytscha</name>
    <dbReference type="NCBI Taxonomy" id="74940"/>
    <lineage>
        <taxon>Eukaryota</taxon>
        <taxon>Metazoa</taxon>
        <taxon>Chordata</taxon>
        <taxon>Craniata</taxon>
        <taxon>Vertebrata</taxon>
        <taxon>Euteleostomi</taxon>
        <taxon>Actinopterygii</taxon>
        <taxon>Neopterygii</taxon>
        <taxon>Teleostei</taxon>
        <taxon>Protacanthopterygii</taxon>
        <taxon>Salmoniformes</taxon>
        <taxon>Salmonidae</taxon>
        <taxon>Salmoninae</taxon>
        <taxon>Oncorhynchus</taxon>
    </lineage>
</organism>
<dbReference type="Ensembl" id="ENSOTST00005041363.2">
    <property type="protein sequence ID" value="ENSOTSP00005038025.2"/>
    <property type="gene ID" value="ENSOTSG00005017963.2"/>
</dbReference>
<name>A0A8C8LS15_ONCTS</name>
<dbReference type="Pfam" id="PF01715">
    <property type="entry name" value="IPPT"/>
    <property type="match status" value="1"/>
</dbReference>
<proteinExistence type="predicted"/>
<reference evidence="1" key="1">
    <citation type="submission" date="2025-08" db="UniProtKB">
        <authorList>
            <consortium name="Ensembl"/>
        </authorList>
    </citation>
    <scope>IDENTIFICATION</scope>
</reference>
<reference evidence="1" key="2">
    <citation type="submission" date="2025-09" db="UniProtKB">
        <authorList>
            <consortium name="Ensembl"/>
        </authorList>
    </citation>
    <scope>IDENTIFICATION</scope>
</reference>
<protein>
    <submittedName>
        <fullName evidence="1">Uncharacterized protein</fullName>
    </submittedName>
</protein>
<dbReference type="InterPro" id="IPR027417">
    <property type="entry name" value="P-loop_NTPase"/>
</dbReference>
<keyword evidence="2" id="KW-1185">Reference proteome</keyword>
<dbReference type="AlphaFoldDB" id="A0A8C8LS15"/>
<evidence type="ECO:0000313" key="2">
    <source>
        <dbReference type="Proteomes" id="UP000694402"/>
    </source>
</evidence>
<dbReference type="Proteomes" id="UP000694402">
    <property type="component" value="Unassembled WGS sequence"/>
</dbReference>